<evidence type="ECO:0000313" key="3">
    <source>
        <dbReference type="Proteomes" id="UP000235826"/>
    </source>
</evidence>
<organism evidence="2 3">
    <name type="scientific">Flavivirga eckloniae</name>
    <dbReference type="NCBI Taxonomy" id="1803846"/>
    <lineage>
        <taxon>Bacteria</taxon>
        <taxon>Pseudomonadati</taxon>
        <taxon>Bacteroidota</taxon>
        <taxon>Flavobacteriia</taxon>
        <taxon>Flavobacteriales</taxon>
        <taxon>Flavobacteriaceae</taxon>
        <taxon>Flavivirga</taxon>
    </lineage>
</organism>
<keyword evidence="1" id="KW-0472">Membrane</keyword>
<gene>
    <name evidence="2" type="ORF">C1H87_15355</name>
</gene>
<dbReference type="KEGG" id="fek:C1H87_15355"/>
<dbReference type="AlphaFoldDB" id="A0A2K9PSF1"/>
<keyword evidence="1" id="KW-1133">Transmembrane helix</keyword>
<keyword evidence="3" id="KW-1185">Reference proteome</keyword>
<evidence type="ECO:0000313" key="2">
    <source>
        <dbReference type="EMBL" id="AUP80003.1"/>
    </source>
</evidence>
<name>A0A2K9PSF1_9FLAO</name>
<accession>A0A2K9PSF1</accession>
<dbReference type="PROSITE" id="PS51257">
    <property type="entry name" value="PROKAR_LIPOPROTEIN"/>
    <property type="match status" value="1"/>
</dbReference>
<dbReference type="Proteomes" id="UP000235826">
    <property type="component" value="Chromosome"/>
</dbReference>
<feature type="transmembrane region" description="Helical" evidence="1">
    <location>
        <begin position="20"/>
        <end position="39"/>
    </location>
</feature>
<protein>
    <recommendedName>
        <fullName evidence="4">C1q domain-containing protein</fullName>
    </recommendedName>
</protein>
<dbReference type="OrthoDB" id="1345111at2"/>
<evidence type="ECO:0008006" key="4">
    <source>
        <dbReference type="Google" id="ProtNLM"/>
    </source>
</evidence>
<keyword evidence="1" id="KW-0812">Transmembrane</keyword>
<dbReference type="EMBL" id="CP025791">
    <property type="protein sequence ID" value="AUP80003.1"/>
    <property type="molecule type" value="Genomic_DNA"/>
</dbReference>
<sequence>MKPFLNLFSSFTYVKKNQFILFFILTIFSCILSFSQVGIGTTVPTEDLDVNGTVRIRSLSNATGDHLQVVAKDDGTLVTAISDPSAPGSRFIGVLSADLALNSNGFRNIILGSEIFDYLNEHNTANGRYTPASSGIYSISMQFDLADYTSTKHDVDVLIGLWDVTNDRWISRRTYAHRSSSHFSGRNEGYSNINYVTLTAGNTYSFRIFPTYNNSVSKSLVLKRTNGGGTGTSVSTTFAISKVN</sequence>
<dbReference type="RefSeq" id="WP_102756655.1">
    <property type="nucleotide sequence ID" value="NZ_CP025791.1"/>
</dbReference>
<evidence type="ECO:0000256" key="1">
    <source>
        <dbReference type="SAM" id="Phobius"/>
    </source>
</evidence>
<proteinExistence type="predicted"/>
<reference evidence="2 3" key="1">
    <citation type="submission" date="2018-01" db="EMBL/GenBank/DDBJ databases">
        <title>Complete genome sequence of Flavivirga eckloniae ECD14 isolated from seaweed Ecklonia cava.</title>
        <authorList>
            <person name="Lee J.H."/>
            <person name="Baik K.S."/>
            <person name="Seong C.N."/>
        </authorList>
    </citation>
    <scope>NUCLEOTIDE SEQUENCE [LARGE SCALE GENOMIC DNA]</scope>
    <source>
        <strain evidence="2 3">ECD14</strain>
    </source>
</reference>